<dbReference type="HOGENOM" id="CLU_051062_1_0_1"/>
<dbReference type="GO" id="GO:0015123">
    <property type="term" value="F:acetate transmembrane transporter activity"/>
    <property type="evidence" value="ECO:0007669"/>
    <property type="project" value="TreeGrafter"/>
</dbReference>
<accession>K5XWV8</accession>
<dbReference type="NCBIfam" id="NF038013">
    <property type="entry name" value="AceTr_1"/>
    <property type="match status" value="1"/>
</dbReference>
<evidence type="ECO:0000256" key="6">
    <source>
        <dbReference type="SAM" id="MobiDB-lite"/>
    </source>
</evidence>
<comment type="similarity">
    <text evidence="2">Belongs to the acetate uptake transporter (AceTr) (TC 2.A.96) family.</text>
</comment>
<dbReference type="InterPro" id="IPR051633">
    <property type="entry name" value="AceTr"/>
</dbReference>
<feature type="transmembrane region" description="Helical" evidence="7">
    <location>
        <begin position="132"/>
        <end position="151"/>
    </location>
</feature>
<evidence type="ECO:0008006" key="10">
    <source>
        <dbReference type="Google" id="ProtNLM"/>
    </source>
</evidence>
<keyword evidence="4 7" id="KW-1133">Transmembrane helix</keyword>
<feature type="transmembrane region" description="Helical" evidence="7">
    <location>
        <begin position="36"/>
        <end position="56"/>
    </location>
</feature>
<dbReference type="KEGG" id="abp:AGABI1DRAFT113053"/>
<dbReference type="GO" id="GO:0005886">
    <property type="term" value="C:plasma membrane"/>
    <property type="evidence" value="ECO:0007669"/>
    <property type="project" value="TreeGrafter"/>
</dbReference>
<dbReference type="AlphaFoldDB" id="K5XWV8"/>
<dbReference type="PANTHER" id="PTHR31123">
    <property type="entry name" value="ACCUMULATION OF DYADS PROTEIN 2-RELATED"/>
    <property type="match status" value="1"/>
</dbReference>
<dbReference type="RefSeq" id="XP_007329094.1">
    <property type="nucleotide sequence ID" value="XM_007329032.1"/>
</dbReference>
<evidence type="ECO:0000313" key="8">
    <source>
        <dbReference type="EMBL" id="EKM79745.1"/>
    </source>
</evidence>
<sequence length="224" mass="24281">MSEISKDLEKNGKSQAGPTLEYGDTRVRKHRTVNQVPMGIFSFAATTFLLSMFIVHTRNVQANNAVIGMAIFAGGLTQFLAGQWSIALKETYASTVLSSYGAFWMSYATIFIPGSGVLDAFGGPTEEFNQAFGLYLMVWLMITLMFIPPMLRKNLSFVILLSTLSVSLLLLAIGTWNGKPSVNKAGGAFGIMTGLIAFYVGVAMLMAAEPTALFHLPLGVWSED</sequence>
<feature type="region of interest" description="Disordered" evidence="6">
    <location>
        <begin position="1"/>
        <end position="20"/>
    </location>
</feature>
<dbReference type="PANTHER" id="PTHR31123:SF1">
    <property type="entry name" value="ACCUMULATION OF DYADS PROTEIN 2-RELATED"/>
    <property type="match status" value="1"/>
</dbReference>
<dbReference type="Proteomes" id="UP000008493">
    <property type="component" value="Unassembled WGS sequence"/>
</dbReference>
<reference evidence="9" key="1">
    <citation type="journal article" date="2012" name="Proc. Natl. Acad. Sci. U.S.A.">
        <title>Genome sequence of the button mushroom Agaricus bisporus reveals mechanisms governing adaptation to a humic-rich ecological niche.</title>
        <authorList>
            <person name="Morin E."/>
            <person name="Kohler A."/>
            <person name="Baker A.R."/>
            <person name="Foulongne-Oriol M."/>
            <person name="Lombard V."/>
            <person name="Nagy L.G."/>
            <person name="Ohm R.A."/>
            <person name="Patyshakuliyeva A."/>
            <person name="Brun A."/>
            <person name="Aerts A.L."/>
            <person name="Bailey A.M."/>
            <person name="Billette C."/>
            <person name="Coutinho P.M."/>
            <person name="Deakin G."/>
            <person name="Doddapaneni H."/>
            <person name="Floudas D."/>
            <person name="Grimwood J."/>
            <person name="Hilden K."/>
            <person name="Kuees U."/>
            <person name="LaButti K.M."/>
            <person name="Lapidus A."/>
            <person name="Lindquist E.A."/>
            <person name="Lucas S.M."/>
            <person name="Murat C."/>
            <person name="Riley R.W."/>
            <person name="Salamov A.A."/>
            <person name="Schmutz J."/>
            <person name="Subramanian V."/>
            <person name="Woesten H.A.B."/>
            <person name="Xu J."/>
            <person name="Eastwood D.C."/>
            <person name="Foster G.D."/>
            <person name="Sonnenberg A.S."/>
            <person name="Cullen D."/>
            <person name="de Vries R.P."/>
            <person name="Lundell T."/>
            <person name="Hibbett D.S."/>
            <person name="Henrissat B."/>
            <person name="Burton K.S."/>
            <person name="Kerrigan R.W."/>
            <person name="Challen M.P."/>
            <person name="Grigoriev I.V."/>
            <person name="Martin F."/>
        </authorList>
    </citation>
    <scope>NUCLEOTIDE SEQUENCE [LARGE SCALE GENOMIC DNA]</scope>
    <source>
        <strain evidence="9">JB137-S8 / ATCC MYA-4627 / FGSC 10392</strain>
    </source>
</reference>
<evidence type="ECO:0000256" key="7">
    <source>
        <dbReference type="SAM" id="Phobius"/>
    </source>
</evidence>
<evidence type="ECO:0000256" key="5">
    <source>
        <dbReference type="ARBA" id="ARBA00023136"/>
    </source>
</evidence>
<feature type="transmembrane region" description="Helical" evidence="7">
    <location>
        <begin position="158"/>
        <end position="176"/>
    </location>
</feature>
<feature type="transmembrane region" description="Helical" evidence="7">
    <location>
        <begin position="62"/>
        <end position="80"/>
    </location>
</feature>
<keyword evidence="9" id="KW-1185">Reference proteome</keyword>
<dbReference type="EMBL" id="JH971389">
    <property type="protein sequence ID" value="EKM79745.1"/>
    <property type="molecule type" value="Genomic_DNA"/>
</dbReference>
<protein>
    <recommendedName>
        <fullName evidence="10">FUN34 transmembrane protein</fullName>
    </recommendedName>
</protein>
<organism evidence="8 9">
    <name type="scientific">Agaricus bisporus var. burnettii (strain JB137-S8 / ATCC MYA-4627 / FGSC 10392)</name>
    <name type="common">White button mushroom</name>
    <dbReference type="NCBI Taxonomy" id="597362"/>
    <lineage>
        <taxon>Eukaryota</taxon>
        <taxon>Fungi</taxon>
        <taxon>Dikarya</taxon>
        <taxon>Basidiomycota</taxon>
        <taxon>Agaricomycotina</taxon>
        <taxon>Agaricomycetes</taxon>
        <taxon>Agaricomycetidae</taxon>
        <taxon>Agaricales</taxon>
        <taxon>Agaricineae</taxon>
        <taxon>Agaricaceae</taxon>
        <taxon>Agaricus</taxon>
    </lineage>
</organism>
<dbReference type="GeneID" id="18823862"/>
<dbReference type="InterPro" id="IPR000791">
    <property type="entry name" value="Gpr1/Fun34/SatP-like"/>
</dbReference>
<dbReference type="OrthoDB" id="3648309at2759"/>
<feature type="compositionally biased region" description="Basic and acidic residues" evidence="6">
    <location>
        <begin position="1"/>
        <end position="12"/>
    </location>
</feature>
<feature type="transmembrane region" description="Helical" evidence="7">
    <location>
        <begin position="188"/>
        <end position="208"/>
    </location>
</feature>
<feature type="transmembrane region" description="Helical" evidence="7">
    <location>
        <begin position="92"/>
        <end position="112"/>
    </location>
</feature>
<evidence type="ECO:0000256" key="1">
    <source>
        <dbReference type="ARBA" id="ARBA00004141"/>
    </source>
</evidence>
<gene>
    <name evidence="8" type="ORF">AGABI1DRAFT_113053</name>
</gene>
<evidence type="ECO:0000256" key="2">
    <source>
        <dbReference type="ARBA" id="ARBA00005587"/>
    </source>
</evidence>
<proteinExistence type="inferred from homology"/>
<dbReference type="OMA" id="IYLWAWF"/>
<comment type="subcellular location">
    <subcellularLocation>
        <location evidence="1">Membrane</location>
        <topology evidence="1">Multi-pass membrane protein</topology>
    </subcellularLocation>
</comment>
<dbReference type="Pfam" id="PF01184">
    <property type="entry name" value="Gpr1_Fun34_YaaH"/>
    <property type="match status" value="1"/>
</dbReference>
<evidence type="ECO:0000256" key="3">
    <source>
        <dbReference type="ARBA" id="ARBA00022692"/>
    </source>
</evidence>
<dbReference type="STRING" id="597362.K5XWV8"/>
<keyword evidence="5 7" id="KW-0472">Membrane</keyword>
<name>K5XWV8_AGABU</name>
<dbReference type="eggNOG" id="ENOG502QUJS">
    <property type="taxonomic scope" value="Eukaryota"/>
</dbReference>
<dbReference type="FunCoup" id="K5XWV8">
    <property type="interactions" value="44"/>
</dbReference>
<dbReference type="InParanoid" id="K5XWV8"/>
<keyword evidence="3 7" id="KW-0812">Transmembrane</keyword>
<evidence type="ECO:0000313" key="9">
    <source>
        <dbReference type="Proteomes" id="UP000008493"/>
    </source>
</evidence>
<evidence type="ECO:0000256" key="4">
    <source>
        <dbReference type="ARBA" id="ARBA00022989"/>
    </source>
</evidence>